<dbReference type="InterPro" id="IPR036259">
    <property type="entry name" value="MFS_trans_sf"/>
</dbReference>
<dbReference type="PANTHER" id="PTHR43791">
    <property type="entry name" value="PERMEASE-RELATED"/>
    <property type="match status" value="1"/>
</dbReference>
<feature type="transmembrane region" description="Helical" evidence="7">
    <location>
        <begin position="310"/>
        <end position="327"/>
    </location>
</feature>
<dbReference type="KEGG" id="trg:TRUGW13939_08125"/>
<evidence type="ECO:0000256" key="5">
    <source>
        <dbReference type="ARBA" id="ARBA00023136"/>
    </source>
</evidence>
<keyword evidence="4 7" id="KW-1133">Transmembrane helix</keyword>
<feature type="transmembrane region" description="Helical" evidence="7">
    <location>
        <begin position="271"/>
        <end position="290"/>
    </location>
</feature>
<feature type="transmembrane region" description="Helical" evidence="7">
    <location>
        <begin position="429"/>
        <end position="449"/>
    </location>
</feature>
<reference evidence="10" key="1">
    <citation type="submission" date="2020-06" db="EMBL/GenBank/DDBJ databases">
        <title>A chromosome-scale genome assembly of Talaromyces rugulosus W13939.</title>
        <authorList>
            <person name="Wang B."/>
            <person name="Guo L."/>
            <person name="Ye K."/>
            <person name="Wang L."/>
        </authorList>
    </citation>
    <scope>NUCLEOTIDE SEQUENCE [LARGE SCALE GENOMIC DNA]</scope>
    <source>
        <strain evidence="10">W13939</strain>
    </source>
</reference>
<evidence type="ECO:0000313" key="10">
    <source>
        <dbReference type="Proteomes" id="UP000509510"/>
    </source>
</evidence>
<feature type="transmembrane region" description="Helical" evidence="7">
    <location>
        <begin position="140"/>
        <end position="159"/>
    </location>
</feature>
<accession>A0A7H8R3K3</accession>
<dbReference type="FunFam" id="1.20.1250.20:FF:000013">
    <property type="entry name" value="MFS general substrate transporter"/>
    <property type="match status" value="1"/>
</dbReference>
<evidence type="ECO:0000256" key="3">
    <source>
        <dbReference type="ARBA" id="ARBA00022692"/>
    </source>
</evidence>
<evidence type="ECO:0000256" key="4">
    <source>
        <dbReference type="ARBA" id="ARBA00022989"/>
    </source>
</evidence>
<dbReference type="Proteomes" id="UP000509510">
    <property type="component" value="Chromosome IV"/>
</dbReference>
<protein>
    <recommendedName>
        <fullName evidence="8">Major facilitator superfamily (MFS) profile domain-containing protein</fullName>
    </recommendedName>
</protein>
<keyword evidence="5 7" id="KW-0472">Membrane</keyword>
<feature type="transmembrane region" description="Helical" evidence="7">
    <location>
        <begin position="399"/>
        <end position="417"/>
    </location>
</feature>
<evidence type="ECO:0000256" key="2">
    <source>
        <dbReference type="ARBA" id="ARBA00022448"/>
    </source>
</evidence>
<keyword evidence="3 7" id="KW-0812">Transmembrane</keyword>
<keyword evidence="2" id="KW-0813">Transport</keyword>
<evidence type="ECO:0000256" key="1">
    <source>
        <dbReference type="ARBA" id="ARBA00004141"/>
    </source>
</evidence>
<dbReference type="GeneID" id="55995614"/>
<feature type="compositionally biased region" description="Basic and acidic residues" evidence="6">
    <location>
        <begin position="1"/>
        <end position="10"/>
    </location>
</feature>
<comment type="subcellular location">
    <subcellularLocation>
        <location evidence="1">Membrane</location>
        <topology evidence="1">Multi-pass membrane protein</topology>
    </subcellularLocation>
</comment>
<dbReference type="EMBL" id="CP055901">
    <property type="protein sequence ID" value="QKX60979.1"/>
    <property type="molecule type" value="Genomic_DNA"/>
</dbReference>
<feature type="transmembrane region" description="Helical" evidence="7">
    <location>
        <begin position="81"/>
        <end position="102"/>
    </location>
</feature>
<evidence type="ECO:0000313" key="9">
    <source>
        <dbReference type="EMBL" id="QKX60979.1"/>
    </source>
</evidence>
<feature type="transmembrane region" description="Helical" evidence="7">
    <location>
        <begin position="364"/>
        <end position="387"/>
    </location>
</feature>
<organism evidence="9 10">
    <name type="scientific">Talaromyces rugulosus</name>
    <name type="common">Penicillium rugulosum</name>
    <dbReference type="NCBI Taxonomy" id="121627"/>
    <lineage>
        <taxon>Eukaryota</taxon>
        <taxon>Fungi</taxon>
        <taxon>Dikarya</taxon>
        <taxon>Ascomycota</taxon>
        <taxon>Pezizomycotina</taxon>
        <taxon>Eurotiomycetes</taxon>
        <taxon>Eurotiomycetidae</taxon>
        <taxon>Eurotiales</taxon>
        <taxon>Trichocomaceae</taxon>
        <taxon>Talaromyces</taxon>
        <taxon>Talaromyces sect. Islandici</taxon>
    </lineage>
</organism>
<dbReference type="PROSITE" id="PS50850">
    <property type="entry name" value="MFS"/>
    <property type="match status" value="1"/>
</dbReference>
<gene>
    <name evidence="9" type="ORF">TRUGW13939_08125</name>
</gene>
<feature type="domain" description="Major facilitator superfamily (MFS) profile" evidence="8">
    <location>
        <begin position="43"/>
        <end position="454"/>
    </location>
</feature>
<feature type="transmembrane region" description="Helical" evidence="7">
    <location>
        <begin position="334"/>
        <end position="352"/>
    </location>
</feature>
<dbReference type="OrthoDB" id="2985014at2759"/>
<dbReference type="GO" id="GO:0005886">
    <property type="term" value="C:plasma membrane"/>
    <property type="evidence" value="ECO:0007669"/>
    <property type="project" value="TreeGrafter"/>
</dbReference>
<dbReference type="SUPFAM" id="SSF103473">
    <property type="entry name" value="MFS general substrate transporter"/>
    <property type="match status" value="1"/>
</dbReference>
<keyword evidence="10" id="KW-1185">Reference proteome</keyword>
<feature type="transmembrane region" description="Helical" evidence="7">
    <location>
        <begin position="202"/>
        <end position="224"/>
    </location>
</feature>
<dbReference type="InterPro" id="IPR011701">
    <property type="entry name" value="MFS"/>
</dbReference>
<dbReference type="FunFam" id="1.20.1250.20:FF:000034">
    <property type="entry name" value="MFS general substrate transporter"/>
    <property type="match status" value="1"/>
</dbReference>
<sequence length="472" mass="52145">MGVVTEDKIDTVPGSSGQSEEDAPPFPSNVDDAKLVRKIDMRVMPMLFGIYLVAFLDRVNISNALTMSMPDDLNLYGNRANVALLIFYIPYIIFEIPSNVIMKKLKPHIWLSGCIIAFGIVMLGQAFVQSYGGLIATRFFLGWAESGIFPGSFYLISFWYKRAEAQKRFTIYWSSVIFAGAFGGLLASGIAKMDGMRGLENWRWIFLLEGVASILVGITALFFCADFPQQASWLTEDEKAAVIAKTRNYEDDEVKVTKSDLASFFRDPKGYLAAIMYFTIVIPIYAFAYFAPTIIKALGYGTIQTQLHSVPPFAAALGLCLVMAYFSDKYAIRYPFILFGDLLIIIGLAIMLSLHGSEHFSAEYLGICFITMGSFSAGAVIICWVLMNMQGHAERSIGSGFVIGVGNSGGIVAVFCFTKDDAPLYKRGYWILMAMALAGTVSTVAYGLVVARERRRQIQAEGKTDKEKILSL</sequence>
<dbReference type="AlphaFoldDB" id="A0A7H8R3K3"/>
<feature type="region of interest" description="Disordered" evidence="6">
    <location>
        <begin position="1"/>
        <end position="28"/>
    </location>
</feature>
<feature type="transmembrane region" description="Helical" evidence="7">
    <location>
        <begin position="109"/>
        <end position="128"/>
    </location>
</feature>
<proteinExistence type="predicted"/>
<feature type="transmembrane region" description="Helical" evidence="7">
    <location>
        <begin position="43"/>
        <end position="61"/>
    </location>
</feature>
<evidence type="ECO:0000256" key="6">
    <source>
        <dbReference type="SAM" id="MobiDB-lite"/>
    </source>
</evidence>
<dbReference type="PANTHER" id="PTHR43791:SF46">
    <property type="entry name" value="MAJOR FACILITATOR SUPERFAMILY (MFS) PROFILE DOMAIN-CONTAINING PROTEIN-RELATED"/>
    <property type="match status" value="1"/>
</dbReference>
<dbReference type="RefSeq" id="XP_035347154.1">
    <property type="nucleotide sequence ID" value="XM_035491261.1"/>
</dbReference>
<name>A0A7H8R3K3_TALRU</name>
<feature type="transmembrane region" description="Helical" evidence="7">
    <location>
        <begin position="171"/>
        <end position="190"/>
    </location>
</feature>
<evidence type="ECO:0000256" key="7">
    <source>
        <dbReference type="SAM" id="Phobius"/>
    </source>
</evidence>
<evidence type="ECO:0000259" key="8">
    <source>
        <dbReference type="PROSITE" id="PS50850"/>
    </source>
</evidence>
<dbReference type="InterPro" id="IPR020846">
    <property type="entry name" value="MFS_dom"/>
</dbReference>
<dbReference type="Gene3D" id="1.20.1250.20">
    <property type="entry name" value="MFS general substrate transporter like domains"/>
    <property type="match status" value="2"/>
</dbReference>
<dbReference type="Pfam" id="PF07690">
    <property type="entry name" value="MFS_1"/>
    <property type="match status" value="1"/>
</dbReference>
<dbReference type="GO" id="GO:0022857">
    <property type="term" value="F:transmembrane transporter activity"/>
    <property type="evidence" value="ECO:0007669"/>
    <property type="project" value="InterPro"/>
</dbReference>